<dbReference type="Pfam" id="PF00171">
    <property type="entry name" value="Aldedh"/>
    <property type="match status" value="1"/>
</dbReference>
<dbReference type="PANTHER" id="PTHR43353">
    <property type="entry name" value="SUCCINATE-SEMIALDEHYDE DEHYDROGENASE, MITOCHONDRIAL"/>
    <property type="match status" value="1"/>
</dbReference>
<dbReference type="GO" id="GO:0009450">
    <property type="term" value="P:gamma-aminobutyric acid catabolic process"/>
    <property type="evidence" value="ECO:0007669"/>
    <property type="project" value="TreeGrafter"/>
</dbReference>
<dbReference type="PANTHER" id="PTHR43353:SF5">
    <property type="entry name" value="SUCCINATE-SEMIALDEHYDE DEHYDROGENASE, MITOCHONDRIAL"/>
    <property type="match status" value="1"/>
</dbReference>
<dbReference type="PROSITE" id="PS00687">
    <property type="entry name" value="ALDEHYDE_DEHYDR_GLU"/>
    <property type="match status" value="1"/>
</dbReference>
<dbReference type="PROSITE" id="PS00070">
    <property type="entry name" value="ALDEHYDE_DEHYDR_CYS"/>
    <property type="match status" value="1"/>
</dbReference>
<comment type="similarity">
    <text evidence="2 8">Belongs to the aldehyde dehydrogenase family.</text>
</comment>
<dbReference type="FunFam" id="3.40.309.10:FF:000004">
    <property type="entry name" value="Succinate-semialdehyde dehydrogenase I"/>
    <property type="match status" value="1"/>
</dbReference>
<dbReference type="SUPFAM" id="SSF53720">
    <property type="entry name" value="ALDH-like"/>
    <property type="match status" value="1"/>
</dbReference>
<evidence type="ECO:0000256" key="3">
    <source>
        <dbReference type="ARBA" id="ARBA00013051"/>
    </source>
</evidence>
<feature type="active site" evidence="7">
    <location>
        <position position="281"/>
    </location>
</feature>
<dbReference type="EC" id="1.2.1.24" evidence="3"/>
<dbReference type="OrthoDB" id="310895at2759"/>
<reference evidence="11" key="1">
    <citation type="journal article" date="2023" name="Commun. Biol.">
        <title>Genome analysis of Parmales, the sister group of diatoms, reveals the evolutionary specialization of diatoms from phago-mixotrophs to photoautotrophs.</title>
        <authorList>
            <person name="Ban H."/>
            <person name="Sato S."/>
            <person name="Yoshikawa S."/>
            <person name="Yamada K."/>
            <person name="Nakamura Y."/>
            <person name="Ichinomiya M."/>
            <person name="Sato N."/>
            <person name="Blanc-Mathieu R."/>
            <person name="Endo H."/>
            <person name="Kuwata A."/>
            <person name="Ogata H."/>
        </authorList>
    </citation>
    <scope>NUCLEOTIDE SEQUENCE [LARGE SCALE GENOMIC DNA]</scope>
</reference>
<dbReference type="Gene3D" id="3.40.605.10">
    <property type="entry name" value="Aldehyde Dehydrogenase, Chain A, domain 1"/>
    <property type="match status" value="1"/>
</dbReference>
<dbReference type="Gene3D" id="3.40.309.10">
    <property type="entry name" value="Aldehyde Dehydrogenase, Chain A, domain 2"/>
    <property type="match status" value="1"/>
</dbReference>
<evidence type="ECO:0000256" key="7">
    <source>
        <dbReference type="PROSITE-ProRule" id="PRU10007"/>
    </source>
</evidence>
<dbReference type="InterPro" id="IPR016160">
    <property type="entry name" value="Ald_DH_CS_CYS"/>
</dbReference>
<sequence length="504" mass="54246">MRFLTSVKHLLPGVRILPPSTPLPPSTISTYPVLNPSTNQVLCLIDRQDDWGSDVDVSRVTRSAVDKAMSVGESFKRTTSLDRANILSLWASEIRSNSLALATIMTLESGKPLTESLSEVEYGASFLSYYSGSCYRTSGLNGGHIIPSPFPDPSGYSRGTLMSYNEPVGVCGMITPWNFPLAMLTRKVAPALAAGCTSVLKPSEHTPLTAIAVRELGRRAGVEDGIFEVLPFGEGGSRGFGDAICTNDDVKKVSFTGSTRVGKELQSKAAGGGVVKRMSLELGGNAPFVVFEDADMDRAVDAAVKSKFRNAGQTCVCSDRFLIAKSRMDEFVERFKKEAEELKVGDGMEEGTNLGPLITGQAAANVERKVRECKSGEIVTGGKRIVGNFFSPTIIVGMGLEEEVWREENFGPVACVRSFSDEDEALGVIKMSRTGLASYFLTKDVGRIFRFGRELPNGLVGVNEGIISTAHAPFGGIGESGIGREGSGEGIEEYLEKKYMMINH</sequence>
<name>A0A9W7FY92_9STRA</name>
<evidence type="ECO:0000256" key="4">
    <source>
        <dbReference type="ARBA" id="ARBA00019842"/>
    </source>
</evidence>
<evidence type="ECO:0000256" key="6">
    <source>
        <dbReference type="ARBA" id="ARBA00030806"/>
    </source>
</evidence>
<dbReference type="InterPro" id="IPR016161">
    <property type="entry name" value="Ald_DH/histidinol_DH"/>
</dbReference>
<dbReference type="CDD" id="cd07103">
    <property type="entry name" value="ALDH_F5_SSADH_GabD"/>
    <property type="match status" value="1"/>
</dbReference>
<organism evidence="10 11">
    <name type="scientific">Triparma columacea</name>
    <dbReference type="NCBI Taxonomy" id="722753"/>
    <lineage>
        <taxon>Eukaryota</taxon>
        <taxon>Sar</taxon>
        <taxon>Stramenopiles</taxon>
        <taxon>Ochrophyta</taxon>
        <taxon>Bolidophyceae</taxon>
        <taxon>Parmales</taxon>
        <taxon>Triparmaceae</taxon>
        <taxon>Triparma</taxon>
    </lineage>
</organism>
<feature type="domain" description="Aldehyde dehydrogenase" evidence="9">
    <location>
        <begin position="29"/>
        <end position="499"/>
    </location>
</feature>
<evidence type="ECO:0000256" key="8">
    <source>
        <dbReference type="RuleBase" id="RU003345"/>
    </source>
</evidence>
<comment type="caution">
    <text evidence="10">The sequence shown here is derived from an EMBL/GenBank/DDBJ whole genome shotgun (WGS) entry which is preliminary data.</text>
</comment>
<dbReference type="InterPro" id="IPR015590">
    <property type="entry name" value="Aldehyde_DH_dom"/>
</dbReference>
<dbReference type="EMBL" id="BRYA01000575">
    <property type="protein sequence ID" value="GMI23819.1"/>
    <property type="molecule type" value="Genomic_DNA"/>
</dbReference>
<evidence type="ECO:0000313" key="11">
    <source>
        <dbReference type="Proteomes" id="UP001165065"/>
    </source>
</evidence>
<evidence type="ECO:0000256" key="2">
    <source>
        <dbReference type="ARBA" id="ARBA00009986"/>
    </source>
</evidence>
<keyword evidence="5 8" id="KW-0560">Oxidoreductase</keyword>
<evidence type="ECO:0000259" key="9">
    <source>
        <dbReference type="Pfam" id="PF00171"/>
    </source>
</evidence>
<dbReference type="FunFam" id="3.40.605.10:FF:000007">
    <property type="entry name" value="NAD/NADP-dependent betaine aldehyde dehydrogenase"/>
    <property type="match status" value="1"/>
</dbReference>
<protein>
    <recommendedName>
        <fullName evidence="4">Succinate-semialdehyde dehydrogenase, mitochondrial</fullName>
        <ecNumber evidence="3">1.2.1.24</ecNumber>
    </recommendedName>
    <alternativeName>
        <fullName evidence="6">NAD(+)-dependent succinic semialdehyde dehydrogenase</fullName>
    </alternativeName>
</protein>
<gene>
    <name evidence="10" type="ORF">TrCOL_g8662</name>
</gene>
<dbReference type="InterPro" id="IPR050740">
    <property type="entry name" value="Aldehyde_DH_Superfamily"/>
</dbReference>
<keyword evidence="11" id="KW-1185">Reference proteome</keyword>
<proteinExistence type="inferred from homology"/>
<dbReference type="GO" id="GO:0004777">
    <property type="term" value="F:succinate-semialdehyde dehydrogenase (NAD+) activity"/>
    <property type="evidence" value="ECO:0007669"/>
    <property type="project" value="UniProtKB-EC"/>
</dbReference>
<dbReference type="InterPro" id="IPR016162">
    <property type="entry name" value="Ald_DH_N"/>
</dbReference>
<dbReference type="InterPro" id="IPR029510">
    <property type="entry name" value="Ald_DH_CS_GLU"/>
</dbReference>
<dbReference type="InterPro" id="IPR016163">
    <property type="entry name" value="Ald_DH_C"/>
</dbReference>
<comment type="pathway">
    <text evidence="1">Amino-acid degradation; 4-aminobutanoate degradation.</text>
</comment>
<evidence type="ECO:0000256" key="1">
    <source>
        <dbReference type="ARBA" id="ARBA00005176"/>
    </source>
</evidence>
<evidence type="ECO:0000256" key="5">
    <source>
        <dbReference type="ARBA" id="ARBA00023002"/>
    </source>
</evidence>
<evidence type="ECO:0000313" key="10">
    <source>
        <dbReference type="EMBL" id="GMI23819.1"/>
    </source>
</evidence>
<dbReference type="AlphaFoldDB" id="A0A9W7FY92"/>
<accession>A0A9W7FY92</accession>
<dbReference type="Proteomes" id="UP001165065">
    <property type="component" value="Unassembled WGS sequence"/>
</dbReference>